<accession>A0A0U9HK30</accession>
<evidence type="ECO:0000313" key="1">
    <source>
        <dbReference type="EMBL" id="GAQ24161.1"/>
    </source>
</evidence>
<dbReference type="STRING" id="224999.GCA_001485475_00144"/>
<evidence type="ECO:0008006" key="3">
    <source>
        <dbReference type="Google" id="ProtNLM"/>
    </source>
</evidence>
<organism evidence="1">
    <name type="scientific">Tepidanaerobacter syntrophicus</name>
    <dbReference type="NCBI Taxonomy" id="224999"/>
    <lineage>
        <taxon>Bacteria</taxon>
        <taxon>Bacillati</taxon>
        <taxon>Bacillota</taxon>
        <taxon>Clostridia</taxon>
        <taxon>Thermosediminibacterales</taxon>
        <taxon>Tepidanaerobacteraceae</taxon>
        <taxon>Tepidanaerobacter</taxon>
    </lineage>
</organism>
<dbReference type="Proteomes" id="UP000062160">
    <property type="component" value="Unassembled WGS sequence"/>
</dbReference>
<sequence>MNKKILNVSNRDVSFIKLIEDIYLVVACDSCGAVGEKSLDIVKVPPYIVGRFTSRVALMETFSVGACPKALTAAICNEPNPTGEGMLAGIKDELDEVCLDVPIVISTEKNMETSQTGLGITVVGICKENELRVNATQPKDKLYCLGKPKVGNEVLLDDPEIASTLLIKKLLEAPNVHDIVPVGSKGIKNEAEMLASSLELNLKWKENLPVDIKKTAGPATCVLVTCAGNIDISCTQPVFFLAEFDK</sequence>
<keyword evidence="2" id="KW-1185">Reference proteome</keyword>
<gene>
    <name evidence="1" type="ORF">TSYNT_1147</name>
</gene>
<dbReference type="EMBL" id="DF976995">
    <property type="protein sequence ID" value="GAQ24161.1"/>
    <property type="molecule type" value="Genomic_DNA"/>
</dbReference>
<dbReference type="Gene3D" id="3.30.1330.10">
    <property type="entry name" value="PurM-like, N-terminal domain"/>
    <property type="match status" value="1"/>
</dbReference>
<name>A0A0U9HK30_9FIRM</name>
<dbReference type="RefSeq" id="WP_059031270.1">
    <property type="nucleotide sequence ID" value="NZ_DF976995.1"/>
</dbReference>
<reference evidence="1" key="1">
    <citation type="journal article" date="2016" name="Genome Announc.">
        <title>Draft Genome Sequence of the Syntrophic Lactate-Degrading Bacterium Tepidanaerobacter syntrophicus JLT.</title>
        <authorList>
            <person name="Matsuura N."/>
            <person name="Ohashi A."/>
            <person name="Tourlousse D.M."/>
            <person name="Sekiguchi Y."/>
        </authorList>
    </citation>
    <scope>NUCLEOTIDE SEQUENCE [LARGE SCALE GENOMIC DNA]</scope>
    <source>
        <strain evidence="1">JL</strain>
    </source>
</reference>
<protein>
    <recommendedName>
        <fullName evidence="3">Alpha-ribazole kinase</fullName>
    </recommendedName>
</protein>
<dbReference type="AlphaFoldDB" id="A0A0U9HK30"/>
<dbReference type="SUPFAM" id="SSF55326">
    <property type="entry name" value="PurM N-terminal domain-like"/>
    <property type="match status" value="1"/>
</dbReference>
<evidence type="ECO:0000313" key="2">
    <source>
        <dbReference type="Proteomes" id="UP000062160"/>
    </source>
</evidence>
<proteinExistence type="predicted"/>
<dbReference type="InterPro" id="IPR036921">
    <property type="entry name" value="PurM-like_N_sf"/>
</dbReference>